<feature type="transmembrane region" description="Helical" evidence="2">
    <location>
        <begin position="25"/>
        <end position="44"/>
    </location>
</feature>
<keyword evidence="2" id="KW-0472">Membrane</keyword>
<dbReference type="Proteomes" id="UP001596097">
    <property type="component" value="Unassembled WGS sequence"/>
</dbReference>
<dbReference type="RefSeq" id="WP_205602894.1">
    <property type="nucleotide sequence ID" value="NZ_JBHSQL010000001.1"/>
</dbReference>
<comment type="caution">
    <text evidence="3">The sequence shown here is derived from an EMBL/GenBank/DDBJ whole genome shotgun (WGS) entry which is preliminary data.</text>
</comment>
<feature type="transmembrane region" description="Helical" evidence="2">
    <location>
        <begin position="133"/>
        <end position="154"/>
    </location>
</feature>
<evidence type="ECO:0000313" key="4">
    <source>
        <dbReference type="Proteomes" id="UP001596097"/>
    </source>
</evidence>
<reference evidence="4" key="1">
    <citation type="journal article" date="2019" name="Int. J. Syst. Evol. Microbiol.">
        <title>The Global Catalogue of Microorganisms (GCM) 10K type strain sequencing project: providing services to taxonomists for standard genome sequencing and annotation.</title>
        <authorList>
            <consortium name="The Broad Institute Genomics Platform"/>
            <consortium name="The Broad Institute Genome Sequencing Center for Infectious Disease"/>
            <person name="Wu L."/>
            <person name="Ma J."/>
        </authorList>
    </citation>
    <scope>NUCLEOTIDE SEQUENCE [LARGE SCALE GENOMIC DNA]</scope>
    <source>
        <strain evidence="4">CGMCC 4.7198</strain>
    </source>
</reference>
<protein>
    <recommendedName>
        <fullName evidence="5">Polyketide cyclase / dehydrase and lipid transport</fullName>
    </recommendedName>
</protein>
<keyword evidence="4" id="KW-1185">Reference proteome</keyword>
<proteinExistence type="predicted"/>
<feature type="transmembrane region" description="Helical" evidence="2">
    <location>
        <begin position="79"/>
        <end position="98"/>
    </location>
</feature>
<evidence type="ECO:0000256" key="1">
    <source>
        <dbReference type="SAM" id="MobiDB-lite"/>
    </source>
</evidence>
<organism evidence="3 4">
    <name type="scientific">Mumia xiangluensis</name>
    <dbReference type="NCBI Taxonomy" id="1678900"/>
    <lineage>
        <taxon>Bacteria</taxon>
        <taxon>Bacillati</taxon>
        <taxon>Actinomycetota</taxon>
        <taxon>Actinomycetes</taxon>
        <taxon>Propionibacteriales</taxon>
        <taxon>Nocardioidaceae</taxon>
        <taxon>Mumia</taxon>
    </lineage>
</organism>
<keyword evidence="2" id="KW-0812">Transmembrane</keyword>
<feature type="transmembrane region" description="Helical" evidence="2">
    <location>
        <begin position="56"/>
        <end position="72"/>
    </location>
</feature>
<feature type="compositionally biased region" description="Pro residues" evidence="1">
    <location>
        <begin position="7"/>
        <end position="21"/>
    </location>
</feature>
<feature type="region of interest" description="Disordered" evidence="1">
    <location>
        <begin position="1"/>
        <end position="22"/>
    </location>
</feature>
<sequence>MESHDGGPPPYPRGETPPPPSGGRAARLLLAGITLALFAAMLAADALGSTGLEETSLFYVGIPALIAVTVILTARPKNAVGVALATTTVGLALAGPLLDEGVVCLIVAAPLFYGVAAFVGLVVQAVRRPGHRALVAAPLLLLVALEGVGGVTVIPRQDAASATVTVSATPVHVAAALAAPPEFGPYEAAFLRSLPFPKPVRANGSGLAVGDTRLITFNPRRSLGLGSTSTPRSMELRVVEAVTTAAGGRVVFDVTADSTFARWLDLRSAVVTWTTSGDTTRMTWRLDYARTFDPSWYFGPIQHHAVGDAAGYLAETFADMAEAG</sequence>
<evidence type="ECO:0000313" key="3">
    <source>
        <dbReference type="EMBL" id="MFC6148127.1"/>
    </source>
</evidence>
<name>A0ABW1QGW6_9ACTN</name>
<feature type="transmembrane region" description="Helical" evidence="2">
    <location>
        <begin position="104"/>
        <end position="126"/>
    </location>
</feature>
<gene>
    <name evidence="3" type="ORF">ACFPYK_01895</name>
</gene>
<evidence type="ECO:0008006" key="5">
    <source>
        <dbReference type="Google" id="ProtNLM"/>
    </source>
</evidence>
<evidence type="ECO:0000256" key="2">
    <source>
        <dbReference type="SAM" id="Phobius"/>
    </source>
</evidence>
<accession>A0ABW1QGW6</accession>
<dbReference type="EMBL" id="JBHSQL010000001">
    <property type="protein sequence ID" value="MFC6148127.1"/>
    <property type="molecule type" value="Genomic_DNA"/>
</dbReference>
<keyword evidence="2" id="KW-1133">Transmembrane helix</keyword>